<dbReference type="Gene3D" id="3.40.190.10">
    <property type="entry name" value="Periplasmic binding protein-like II"/>
    <property type="match status" value="2"/>
</dbReference>
<accession>A0A3B0X6X6</accession>
<protein>
    <recommendedName>
        <fullName evidence="2">ABC transporter, substrate-binding protein (Cluster 12, methionine/phosphonates)</fullName>
    </recommendedName>
</protein>
<dbReference type="PANTHER" id="PTHR35841">
    <property type="entry name" value="PHOSPHONATES-BINDING PERIPLASMIC PROTEIN"/>
    <property type="match status" value="1"/>
</dbReference>
<evidence type="ECO:0008006" key="2">
    <source>
        <dbReference type="Google" id="ProtNLM"/>
    </source>
</evidence>
<dbReference type="EMBL" id="UOFG01000120">
    <property type="protein sequence ID" value="VAW60340.1"/>
    <property type="molecule type" value="Genomic_DNA"/>
</dbReference>
<name>A0A3B0X6X6_9ZZZZ</name>
<dbReference type="Pfam" id="PF12974">
    <property type="entry name" value="Phosphonate-bd"/>
    <property type="match status" value="1"/>
</dbReference>
<sequence>MLDSGIRIFCASLMKKRAISFLLCLSVFQSAWAKDRVYSWTVVPQFSPTAVHRDWAPLLSVLEQKTGYRFLLVPADSFNFFETKLLKGKVDFAYANPYQTLLAHREQAYIPLIRDDKRRLTGILVVRKDSPLRQVKDVEGQKIAFASPNAFAVSLYMRALLSEKEKVSFIADYVGTHSNAYRQVLLGRAAASGGIYRTLHKERAEVQESLRVIYEIPSTITHAVISHPSVPEKVRNSVQQALLELAMNEEGQRLLDRVFLSQPVKADFDRDYGSLKSLKLDEYVVLPD</sequence>
<reference evidence="1" key="1">
    <citation type="submission" date="2018-06" db="EMBL/GenBank/DDBJ databases">
        <authorList>
            <person name="Zhirakovskaya E."/>
        </authorList>
    </citation>
    <scope>NUCLEOTIDE SEQUENCE</scope>
</reference>
<dbReference type="PANTHER" id="PTHR35841:SF1">
    <property type="entry name" value="PHOSPHONATES-BINDING PERIPLASMIC PROTEIN"/>
    <property type="match status" value="1"/>
</dbReference>
<dbReference type="AlphaFoldDB" id="A0A3B0X6X6"/>
<evidence type="ECO:0000313" key="1">
    <source>
        <dbReference type="EMBL" id="VAW60340.1"/>
    </source>
</evidence>
<gene>
    <name evidence="1" type="ORF">MNBD_GAMMA11-2579</name>
</gene>
<organism evidence="1">
    <name type="scientific">hydrothermal vent metagenome</name>
    <dbReference type="NCBI Taxonomy" id="652676"/>
    <lineage>
        <taxon>unclassified sequences</taxon>
        <taxon>metagenomes</taxon>
        <taxon>ecological metagenomes</taxon>
    </lineage>
</organism>
<proteinExistence type="predicted"/>
<dbReference type="SUPFAM" id="SSF53850">
    <property type="entry name" value="Periplasmic binding protein-like II"/>
    <property type="match status" value="1"/>
</dbReference>